<evidence type="ECO:0000256" key="4">
    <source>
        <dbReference type="ARBA" id="ARBA00022692"/>
    </source>
</evidence>
<dbReference type="PROSITE" id="PS50928">
    <property type="entry name" value="ABC_TM1"/>
    <property type="match status" value="1"/>
</dbReference>
<dbReference type="EMBL" id="SMKZ01000033">
    <property type="protein sequence ID" value="TDE03104.1"/>
    <property type="molecule type" value="Genomic_DNA"/>
</dbReference>
<reference evidence="9 10" key="1">
    <citation type="submission" date="2019-03" db="EMBL/GenBank/DDBJ databases">
        <title>Draft genome sequences of novel Actinobacteria.</title>
        <authorList>
            <person name="Sahin N."/>
            <person name="Ay H."/>
            <person name="Saygin H."/>
        </authorList>
    </citation>
    <scope>NUCLEOTIDE SEQUENCE [LARGE SCALE GENOMIC DNA]</scope>
    <source>
        <strain evidence="9 10">5K138</strain>
    </source>
</reference>
<keyword evidence="10" id="KW-1185">Reference proteome</keyword>
<dbReference type="SUPFAM" id="SSF161098">
    <property type="entry name" value="MetI-like"/>
    <property type="match status" value="1"/>
</dbReference>
<evidence type="ECO:0000313" key="10">
    <source>
        <dbReference type="Proteomes" id="UP000294739"/>
    </source>
</evidence>
<accession>A0A4R5CX04</accession>
<evidence type="ECO:0000256" key="7">
    <source>
        <dbReference type="RuleBase" id="RU363032"/>
    </source>
</evidence>
<feature type="transmembrane region" description="Helical" evidence="7">
    <location>
        <begin position="282"/>
        <end position="301"/>
    </location>
</feature>
<dbReference type="RefSeq" id="WP_131898100.1">
    <property type="nucleotide sequence ID" value="NZ_SMKZ01000033.1"/>
</dbReference>
<keyword evidence="3" id="KW-1003">Cell membrane</keyword>
<dbReference type="Gene3D" id="1.10.3720.10">
    <property type="entry name" value="MetI-like"/>
    <property type="match status" value="1"/>
</dbReference>
<dbReference type="OrthoDB" id="34224at2"/>
<evidence type="ECO:0000256" key="5">
    <source>
        <dbReference type="ARBA" id="ARBA00022989"/>
    </source>
</evidence>
<keyword evidence="5 7" id="KW-1133">Transmembrane helix</keyword>
<dbReference type="CDD" id="cd06261">
    <property type="entry name" value="TM_PBP2"/>
    <property type="match status" value="1"/>
</dbReference>
<keyword evidence="6 7" id="KW-0472">Membrane</keyword>
<feature type="transmembrane region" description="Helical" evidence="7">
    <location>
        <begin position="230"/>
        <end position="253"/>
    </location>
</feature>
<keyword evidence="2 7" id="KW-0813">Transport</keyword>
<comment type="similarity">
    <text evidence="7">Belongs to the binding-protein-dependent transport system permease family.</text>
</comment>
<evidence type="ECO:0000256" key="1">
    <source>
        <dbReference type="ARBA" id="ARBA00004651"/>
    </source>
</evidence>
<feature type="transmembrane region" description="Helical" evidence="7">
    <location>
        <begin position="29"/>
        <end position="48"/>
    </location>
</feature>
<dbReference type="PANTHER" id="PTHR43005">
    <property type="entry name" value="BLR7065 PROTEIN"/>
    <property type="match status" value="1"/>
</dbReference>
<dbReference type="GO" id="GO:0005886">
    <property type="term" value="C:plasma membrane"/>
    <property type="evidence" value="ECO:0007669"/>
    <property type="project" value="UniProtKB-SubCell"/>
</dbReference>
<evidence type="ECO:0000256" key="6">
    <source>
        <dbReference type="ARBA" id="ARBA00023136"/>
    </source>
</evidence>
<name>A0A4R5CX04_9ACTN</name>
<dbReference type="InterPro" id="IPR000515">
    <property type="entry name" value="MetI-like"/>
</dbReference>
<gene>
    <name evidence="9" type="ORF">E1269_20825</name>
</gene>
<evidence type="ECO:0000256" key="3">
    <source>
        <dbReference type="ARBA" id="ARBA00022475"/>
    </source>
</evidence>
<feature type="transmembrane region" description="Helical" evidence="7">
    <location>
        <begin position="122"/>
        <end position="142"/>
    </location>
</feature>
<dbReference type="InParanoid" id="A0A4R5CX04"/>
<comment type="caution">
    <text evidence="9">The sequence shown here is derived from an EMBL/GenBank/DDBJ whole genome shotgun (WGS) entry which is preliminary data.</text>
</comment>
<dbReference type="PANTHER" id="PTHR43005:SF1">
    <property type="entry name" value="SPERMIDINE_PUTRESCINE TRANSPORT SYSTEM PERMEASE PROTEIN"/>
    <property type="match status" value="1"/>
</dbReference>
<evidence type="ECO:0000259" key="8">
    <source>
        <dbReference type="PROSITE" id="PS50928"/>
    </source>
</evidence>
<organism evidence="9 10">
    <name type="scientific">Jiangella asiatica</name>
    <dbReference type="NCBI Taxonomy" id="2530372"/>
    <lineage>
        <taxon>Bacteria</taxon>
        <taxon>Bacillati</taxon>
        <taxon>Actinomycetota</taxon>
        <taxon>Actinomycetes</taxon>
        <taxon>Jiangellales</taxon>
        <taxon>Jiangellaceae</taxon>
        <taxon>Jiangella</taxon>
    </lineage>
</organism>
<dbReference type="GO" id="GO:0055085">
    <property type="term" value="P:transmembrane transport"/>
    <property type="evidence" value="ECO:0007669"/>
    <property type="project" value="InterPro"/>
</dbReference>
<comment type="subcellular location">
    <subcellularLocation>
        <location evidence="1 7">Cell membrane</location>
        <topology evidence="1 7">Multi-pass membrane protein</topology>
    </subcellularLocation>
</comment>
<keyword evidence="4 7" id="KW-0812">Transmembrane</keyword>
<dbReference type="Pfam" id="PF00528">
    <property type="entry name" value="BPD_transp_1"/>
    <property type="match status" value="1"/>
</dbReference>
<feature type="domain" description="ABC transmembrane type-1" evidence="8">
    <location>
        <begin position="85"/>
        <end position="300"/>
    </location>
</feature>
<dbReference type="InterPro" id="IPR035906">
    <property type="entry name" value="MetI-like_sf"/>
</dbReference>
<feature type="transmembrane region" description="Helical" evidence="7">
    <location>
        <begin position="85"/>
        <end position="110"/>
    </location>
</feature>
<evidence type="ECO:0000313" key="9">
    <source>
        <dbReference type="EMBL" id="TDE03104.1"/>
    </source>
</evidence>
<protein>
    <submittedName>
        <fullName evidence="9">Sugar ABC transporter permease</fullName>
    </submittedName>
</protein>
<feature type="transmembrane region" description="Helical" evidence="7">
    <location>
        <begin position="172"/>
        <end position="195"/>
    </location>
</feature>
<sequence length="309" mass="33413">MTASLTQTPRSAMAGAAARRRPRRAWVPYAFLAPTAAVLAAGFLLPILEVLRRSFYEGSIAVDGRFVGVQNYSDLFSDGAFWTTVWVTLLFTAGSVIGGLALGLGTALVLNRAFRGRGVVRMLIIVPWALPIVPAVLVWRWALDNQYGVINHLLRTAGLIDANIAWLNSPVWALPVVIVIQIWRSFPFAAVLFLAGLQNVRKELYEAAAIDGAGAFAQFRYVTLPGLRPVIAVLALLKTVWALGADVTVIFLATRGGPAGETRVLSLAAYIEAFDRYDFGRAATLGAVVLVLATVPALVYLRTRRAHDA</sequence>
<dbReference type="Proteomes" id="UP000294739">
    <property type="component" value="Unassembled WGS sequence"/>
</dbReference>
<evidence type="ECO:0000256" key="2">
    <source>
        <dbReference type="ARBA" id="ARBA00022448"/>
    </source>
</evidence>
<dbReference type="AlphaFoldDB" id="A0A4R5CX04"/>
<proteinExistence type="inferred from homology"/>